<dbReference type="AlphaFoldDB" id="A0A2P5FGV1"/>
<keyword evidence="1" id="KW-0812">Transmembrane</keyword>
<keyword evidence="1" id="KW-1133">Transmembrane helix</keyword>
<feature type="transmembrane region" description="Helical" evidence="1">
    <location>
        <begin position="6"/>
        <end position="29"/>
    </location>
</feature>
<comment type="caution">
    <text evidence="2">The sequence shown here is derived from an EMBL/GenBank/DDBJ whole genome shotgun (WGS) entry which is preliminary data.</text>
</comment>
<keyword evidence="3" id="KW-1185">Reference proteome</keyword>
<name>A0A2P5FGV1_TREOI</name>
<evidence type="ECO:0000313" key="2">
    <source>
        <dbReference type="EMBL" id="PON97027.1"/>
    </source>
</evidence>
<proteinExistence type="predicted"/>
<evidence type="ECO:0000313" key="3">
    <source>
        <dbReference type="Proteomes" id="UP000237000"/>
    </source>
</evidence>
<sequence>MMELSLFFFSKVFTFCSVWLIEITNIFLLKKKDLRINKMI</sequence>
<dbReference type="Proteomes" id="UP000237000">
    <property type="component" value="Unassembled WGS sequence"/>
</dbReference>
<accession>A0A2P5FGV1</accession>
<dbReference type="InParanoid" id="A0A2P5FGV1"/>
<organism evidence="2 3">
    <name type="scientific">Trema orientale</name>
    <name type="common">Charcoal tree</name>
    <name type="synonym">Celtis orientalis</name>
    <dbReference type="NCBI Taxonomy" id="63057"/>
    <lineage>
        <taxon>Eukaryota</taxon>
        <taxon>Viridiplantae</taxon>
        <taxon>Streptophyta</taxon>
        <taxon>Embryophyta</taxon>
        <taxon>Tracheophyta</taxon>
        <taxon>Spermatophyta</taxon>
        <taxon>Magnoliopsida</taxon>
        <taxon>eudicotyledons</taxon>
        <taxon>Gunneridae</taxon>
        <taxon>Pentapetalae</taxon>
        <taxon>rosids</taxon>
        <taxon>fabids</taxon>
        <taxon>Rosales</taxon>
        <taxon>Cannabaceae</taxon>
        <taxon>Trema</taxon>
    </lineage>
</organism>
<protein>
    <submittedName>
        <fullName evidence="2">Uncharacterized protein</fullName>
    </submittedName>
</protein>
<gene>
    <name evidence="2" type="ORF">TorRG33x02_070770</name>
</gene>
<reference evidence="3" key="1">
    <citation type="submission" date="2016-06" db="EMBL/GenBank/DDBJ databases">
        <title>Parallel loss of symbiosis genes in relatives of nitrogen-fixing non-legume Parasponia.</title>
        <authorList>
            <person name="Van Velzen R."/>
            <person name="Holmer R."/>
            <person name="Bu F."/>
            <person name="Rutten L."/>
            <person name="Van Zeijl A."/>
            <person name="Liu W."/>
            <person name="Santuari L."/>
            <person name="Cao Q."/>
            <person name="Sharma T."/>
            <person name="Shen D."/>
            <person name="Roswanjaya Y."/>
            <person name="Wardhani T."/>
            <person name="Kalhor M.S."/>
            <person name="Jansen J."/>
            <person name="Van den Hoogen J."/>
            <person name="Gungor B."/>
            <person name="Hartog M."/>
            <person name="Hontelez J."/>
            <person name="Verver J."/>
            <person name="Yang W.-C."/>
            <person name="Schijlen E."/>
            <person name="Repin R."/>
            <person name="Schilthuizen M."/>
            <person name="Schranz E."/>
            <person name="Heidstra R."/>
            <person name="Miyata K."/>
            <person name="Fedorova E."/>
            <person name="Kohlen W."/>
            <person name="Bisseling T."/>
            <person name="Smit S."/>
            <person name="Geurts R."/>
        </authorList>
    </citation>
    <scope>NUCLEOTIDE SEQUENCE [LARGE SCALE GENOMIC DNA]</scope>
    <source>
        <strain evidence="3">cv. RG33-2</strain>
    </source>
</reference>
<evidence type="ECO:0000256" key="1">
    <source>
        <dbReference type="SAM" id="Phobius"/>
    </source>
</evidence>
<dbReference type="EMBL" id="JXTC01000034">
    <property type="protein sequence ID" value="PON97027.1"/>
    <property type="molecule type" value="Genomic_DNA"/>
</dbReference>
<keyword evidence="1" id="KW-0472">Membrane</keyword>